<protein>
    <submittedName>
        <fullName evidence="2">Uncharacterized protein</fullName>
    </submittedName>
</protein>
<evidence type="ECO:0000313" key="3">
    <source>
        <dbReference type="Proteomes" id="UP000467841"/>
    </source>
</evidence>
<organism evidence="2 3">
    <name type="scientific">Microthlaspi erraticum</name>
    <dbReference type="NCBI Taxonomy" id="1685480"/>
    <lineage>
        <taxon>Eukaryota</taxon>
        <taxon>Viridiplantae</taxon>
        <taxon>Streptophyta</taxon>
        <taxon>Embryophyta</taxon>
        <taxon>Tracheophyta</taxon>
        <taxon>Spermatophyta</taxon>
        <taxon>Magnoliopsida</taxon>
        <taxon>eudicotyledons</taxon>
        <taxon>Gunneridae</taxon>
        <taxon>Pentapetalae</taxon>
        <taxon>rosids</taxon>
        <taxon>malvids</taxon>
        <taxon>Brassicales</taxon>
        <taxon>Brassicaceae</taxon>
        <taxon>Coluteocarpeae</taxon>
        <taxon>Microthlaspi</taxon>
    </lineage>
</organism>
<keyword evidence="3" id="KW-1185">Reference proteome</keyword>
<sequence>MIFKDLAQCGGSTKSVTTPPPAPKKTLCQRLSELSAEEENDSPPPAFKQRIDMIFKDLAQCGGSTKSVTTPPPAPNKTLCQRLSELSLCRGAAQWLIARGVRTGDRNKVVRRDLLKSGAHVLKISDIRGAVRSRTAYIKEAGTRRKTDLSLIFDSRLLFSCMLNELSHYNL</sequence>
<accession>A0A6D2HKI9</accession>
<dbReference type="EMBL" id="CACVBM020000088">
    <property type="protein sequence ID" value="CAA7014130.1"/>
    <property type="molecule type" value="Genomic_DNA"/>
</dbReference>
<reference evidence="2" key="1">
    <citation type="submission" date="2020-01" db="EMBL/GenBank/DDBJ databases">
        <authorList>
            <person name="Mishra B."/>
        </authorList>
    </citation>
    <scope>NUCLEOTIDE SEQUENCE [LARGE SCALE GENOMIC DNA]</scope>
</reference>
<comment type="caution">
    <text evidence="2">The sequence shown here is derived from an EMBL/GenBank/DDBJ whole genome shotgun (WGS) entry which is preliminary data.</text>
</comment>
<evidence type="ECO:0000256" key="1">
    <source>
        <dbReference type="SAM" id="MobiDB-lite"/>
    </source>
</evidence>
<feature type="region of interest" description="Disordered" evidence="1">
    <location>
        <begin position="1"/>
        <end position="24"/>
    </location>
</feature>
<dbReference type="Proteomes" id="UP000467841">
    <property type="component" value="Unassembled WGS sequence"/>
</dbReference>
<dbReference type="AlphaFoldDB" id="A0A6D2HKI9"/>
<evidence type="ECO:0000313" key="2">
    <source>
        <dbReference type="EMBL" id="CAA7014130.1"/>
    </source>
</evidence>
<gene>
    <name evidence="2" type="ORF">MERR_LOCUS1364</name>
</gene>
<proteinExistence type="predicted"/>
<name>A0A6D2HKI9_9BRAS</name>